<dbReference type="EMBL" id="JX469832">
    <property type="protein sequence ID" value="AFR44265.1"/>
    <property type="molecule type" value="Genomic_DNA"/>
</dbReference>
<name>J9R8P8_BURCE</name>
<sequence>MSLKFDDDVRNAEFLLWLPVDFPYGDLHLLSARLAEADICVPGYIPPEVGLYHPSGYLYENKFEGIQTVLIPDRNIASRFAKLAQREIIGGDHQLRVAAILLAFAQCLDIQVEPAIAFHE</sequence>
<dbReference type="RefSeq" id="WP_015063418.1">
    <property type="nucleotide sequence ID" value="NC_019369.1"/>
</dbReference>
<evidence type="ECO:0000313" key="1">
    <source>
        <dbReference type="EMBL" id="AFR44265.1"/>
    </source>
</evidence>
<proteinExistence type="predicted"/>
<organism evidence="1">
    <name type="scientific">Burkholderia cepacia</name>
    <name type="common">Pseudomonas cepacia</name>
    <dbReference type="NCBI Taxonomy" id="292"/>
    <lineage>
        <taxon>Bacteria</taxon>
        <taxon>Pseudomonadati</taxon>
        <taxon>Pseudomonadota</taxon>
        <taxon>Betaproteobacteria</taxon>
        <taxon>Burkholderiales</taxon>
        <taxon>Burkholderiaceae</taxon>
        <taxon>Burkholderia</taxon>
        <taxon>Burkholderia cepacia complex</taxon>
    </lineage>
</organism>
<gene>
    <name evidence="1" type="ORF">pYS10073</name>
</gene>
<keyword evidence="1" id="KW-0614">Plasmid</keyword>
<accession>J9R8P8</accession>
<geneLocation type="plasmid" evidence="1">
    <name>pYS1</name>
</geneLocation>
<protein>
    <submittedName>
        <fullName evidence="1">Uncharacterized protein</fullName>
    </submittedName>
</protein>
<dbReference type="AlphaFoldDB" id="J9R8P8"/>
<reference evidence="1" key="1">
    <citation type="journal article" date="2013" name="Mol. Biol. Evol.">
        <title>Inferring the Evolutionary History of IncP-1 Plasmids Despite Incongruence among Backbone Gene Trees.</title>
        <authorList>
            <person name="Sen D."/>
            <person name="Brown C.J."/>
            <person name="Top E.M."/>
            <person name="Sullivan J."/>
        </authorList>
    </citation>
    <scope>NUCLEOTIDE SEQUENCE</scope>
    <source>
        <plasmid evidence="1">pYS1</plasmid>
    </source>
</reference>